<evidence type="ECO:0000313" key="7">
    <source>
        <dbReference type="Proteomes" id="UP000222542"/>
    </source>
</evidence>
<dbReference type="Gramene" id="PHT73958">
    <property type="protein sequence ID" value="PHT73958"/>
    <property type="gene ID" value="T459_21235"/>
</dbReference>
<keyword evidence="2" id="KW-0489">Methyltransferase</keyword>
<dbReference type="OrthoDB" id="1254434at2759"/>
<evidence type="ECO:0000256" key="5">
    <source>
        <dbReference type="ARBA" id="ARBA00022842"/>
    </source>
</evidence>
<dbReference type="GO" id="GO:0046872">
    <property type="term" value="F:metal ion binding"/>
    <property type="evidence" value="ECO:0007669"/>
    <property type="project" value="UniProtKB-KW"/>
</dbReference>
<dbReference type="Proteomes" id="UP000222542">
    <property type="component" value="Unassembled WGS sequence"/>
</dbReference>
<dbReference type="InterPro" id="IPR005299">
    <property type="entry name" value="MeTrfase_7"/>
</dbReference>
<organism evidence="6 7">
    <name type="scientific">Capsicum annuum</name>
    <name type="common">Capsicum pepper</name>
    <dbReference type="NCBI Taxonomy" id="4072"/>
    <lineage>
        <taxon>Eukaryota</taxon>
        <taxon>Viridiplantae</taxon>
        <taxon>Streptophyta</taxon>
        <taxon>Embryophyta</taxon>
        <taxon>Tracheophyta</taxon>
        <taxon>Spermatophyta</taxon>
        <taxon>Magnoliopsida</taxon>
        <taxon>eudicotyledons</taxon>
        <taxon>Gunneridae</taxon>
        <taxon>Pentapetalae</taxon>
        <taxon>asterids</taxon>
        <taxon>lamiids</taxon>
        <taxon>Solanales</taxon>
        <taxon>Solanaceae</taxon>
        <taxon>Solanoideae</taxon>
        <taxon>Capsiceae</taxon>
        <taxon>Capsicum</taxon>
    </lineage>
</organism>
<dbReference type="KEGG" id="cann:107856666"/>
<dbReference type="GO" id="GO:0008757">
    <property type="term" value="F:S-adenosylmethionine-dependent methyltransferase activity"/>
    <property type="evidence" value="ECO:0000318"/>
    <property type="project" value="GO_Central"/>
</dbReference>
<reference evidence="6 7" key="1">
    <citation type="journal article" date="2014" name="Nat. Genet.">
        <title>Genome sequence of the hot pepper provides insights into the evolution of pungency in Capsicum species.</title>
        <authorList>
            <person name="Kim S."/>
            <person name="Park M."/>
            <person name="Yeom S.I."/>
            <person name="Kim Y.M."/>
            <person name="Lee J.M."/>
            <person name="Lee H.A."/>
            <person name="Seo E."/>
            <person name="Choi J."/>
            <person name="Cheong K."/>
            <person name="Kim K.T."/>
            <person name="Jung K."/>
            <person name="Lee G.W."/>
            <person name="Oh S.K."/>
            <person name="Bae C."/>
            <person name="Kim S.B."/>
            <person name="Lee H.Y."/>
            <person name="Kim S.Y."/>
            <person name="Kim M.S."/>
            <person name="Kang B.C."/>
            <person name="Jo Y.D."/>
            <person name="Yang H.B."/>
            <person name="Jeong H.J."/>
            <person name="Kang W.H."/>
            <person name="Kwon J.K."/>
            <person name="Shin C."/>
            <person name="Lim J.Y."/>
            <person name="Park J.H."/>
            <person name="Huh J.H."/>
            <person name="Kim J.S."/>
            <person name="Kim B.D."/>
            <person name="Cohen O."/>
            <person name="Paran I."/>
            <person name="Suh M.C."/>
            <person name="Lee S.B."/>
            <person name="Kim Y.K."/>
            <person name="Shin Y."/>
            <person name="Noh S.J."/>
            <person name="Park J."/>
            <person name="Seo Y.S."/>
            <person name="Kwon S.Y."/>
            <person name="Kim H.A."/>
            <person name="Park J.M."/>
            <person name="Kim H.J."/>
            <person name="Choi S.B."/>
            <person name="Bosland P.W."/>
            <person name="Reeves G."/>
            <person name="Jo S.H."/>
            <person name="Lee B.W."/>
            <person name="Cho H.T."/>
            <person name="Choi H.S."/>
            <person name="Lee M.S."/>
            <person name="Yu Y."/>
            <person name="Do Choi Y."/>
            <person name="Park B.S."/>
            <person name="van Deynze A."/>
            <person name="Ashrafi H."/>
            <person name="Hill T."/>
            <person name="Kim W.T."/>
            <person name="Pai H.S."/>
            <person name="Ahn H.K."/>
            <person name="Yeam I."/>
            <person name="Giovannoni J.J."/>
            <person name="Rose J.K."/>
            <person name="Sorensen I."/>
            <person name="Lee S.J."/>
            <person name="Kim R.W."/>
            <person name="Choi I.Y."/>
            <person name="Choi B.S."/>
            <person name="Lim J.S."/>
            <person name="Lee Y.H."/>
            <person name="Choi D."/>
        </authorList>
    </citation>
    <scope>NUCLEOTIDE SEQUENCE [LARGE SCALE GENOMIC DNA]</scope>
    <source>
        <strain evidence="7">cv. CM334</strain>
    </source>
</reference>
<keyword evidence="3" id="KW-0808">Transferase</keyword>
<comment type="similarity">
    <text evidence="1">Belongs to the methyltransferase superfamily. Type-7 methyltransferase family.</text>
</comment>
<dbReference type="PANTHER" id="PTHR31009">
    <property type="entry name" value="S-ADENOSYL-L-METHIONINE:CARBOXYL METHYLTRANSFERASE FAMILY PROTEIN"/>
    <property type="match status" value="1"/>
</dbReference>
<proteinExistence type="inferred from homology"/>
<dbReference type="Gene3D" id="3.40.50.150">
    <property type="entry name" value="Vaccinia Virus protein VP39"/>
    <property type="match status" value="1"/>
</dbReference>
<name>A0A1U8FCU1_CAPAN</name>
<evidence type="ECO:0000256" key="3">
    <source>
        <dbReference type="ARBA" id="ARBA00022679"/>
    </source>
</evidence>
<evidence type="ECO:0000256" key="4">
    <source>
        <dbReference type="ARBA" id="ARBA00022723"/>
    </source>
</evidence>
<comment type="caution">
    <text evidence="6">The sequence shown here is derived from an EMBL/GenBank/DDBJ whole genome shotgun (WGS) entry which is preliminary data.</text>
</comment>
<keyword evidence="5" id="KW-0460">Magnesium</keyword>
<dbReference type="InterPro" id="IPR042086">
    <property type="entry name" value="MeTrfase_capping"/>
</dbReference>
<evidence type="ECO:0000313" key="6">
    <source>
        <dbReference type="EMBL" id="PHT73958.1"/>
    </source>
</evidence>
<dbReference type="OMA" id="DSNDFNT"/>
<accession>A0A1U8FCU1</accession>
<evidence type="ECO:0000256" key="2">
    <source>
        <dbReference type="ARBA" id="ARBA00022603"/>
    </source>
</evidence>
<dbReference type="SUPFAM" id="SSF53335">
    <property type="entry name" value="S-adenosyl-L-methionine-dependent methyltransferases"/>
    <property type="match status" value="1"/>
</dbReference>
<dbReference type="SMR" id="A0A1U8FCU1"/>
<gene>
    <name evidence="6" type="ORF">T459_21235</name>
</gene>
<sequence length="349" mass="39750">MTTFFPMNGGDGPYSFSKNSQLQREVLDGAKGMVRDAIIQKFDIKIMLSSSNTIRIADFGCSVGPNTFIAMQHVAQALKDKYLYQVKYSTNNIPEFQIFFNDHVTNDFNTLFRSLPIDRSYYAFGVPGSFHGRLFPSRSMHFAHCSCAIHWLSKCPEELLDEKSPAWNKGLIHYMGTSNVEVLNAYVAQFEKDMDMFFNARAEEIVEGGMMVLVTPFESYTRLFKFFGSSLMDLVNEGKLDESLVDSFNLPMYFPSPEDMTKVVEKNGCFSIERMELTYPKSKLVDEADAKTLMINLRAVLEGLIINHFGSEIAEETCARTILKSDEISTWMKANYEKSCQLFVALKRK</sequence>
<evidence type="ECO:0000256" key="1">
    <source>
        <dbReference type="ARBA" id="ARBA00007967"/>
    </source>
</evidence>
<keyword evidence="4" id="KW-0479">Metal-binding</keyword>
<protein>
    <submittedName>
        <fullName evidence="6">Uncharacterized protein</fullName>
    </submittedName>
</protein>
<dbReference type="Pfam" id="PF03492">
    <property type="entry name" value="Methyltransf_7"/>
    <property type="match status" value="1"/>
</dbReference>
<dbReference type="InterPro" id="IPR029063">
    <property type="entry name" value="SAM-dependent_MTases_sf"/>
</dbReference>
<dbReference type="Gene3D" id="1.10.1200.270">
    <property type="entry name" value="Methyltransferase, alpha-helical capping domain"/>
    <property type="match status" value="1"/>
</dbReference>
<dbReference type="EMBL" id="AYRZ02000008">
    <property type="protein sequence ID" value="PHT73958.1"/>
    <property type="molecule type" value="Genomic_DNA"/>
</dbReference>
<reference evidence="6 7" key="2">
    <citation type="journal article" date="2017" name="Genome Biol.">
        <title>New reference genome sequences of hot pepper reveal the massive evolution of plant disease-resistance genes by retroduplication.</title>
        <authorList>
            <person name="Kim S."/>
            <person name="Park J."/>
            <person name="Yeom S.I."/>
            <person name="Kim Y.M."/>
            <person name="Seo E."/>
            <person name="Kim K.T."/>
            <person name="Kim M.S."/>
            <person name="Lee J.M."/>
            <person name="Cheong K."/>
            <person name="Shin H.S."/>
            <person name="Kim S.B."/>
            <person name="Han K."/>
            <person name="Lee J."/>
            <person name="Park M."/>
            <person name="Lee H.A."/>
            <person name="Lee H.Y."/>
            <person name="Lee Y."/>
            <person name="Oh S."/>
            <person name="Lee J.H."/>
            <person name="Choi E."/>
            <person name="Choi E."/>
            <person name="Lee S.E."/>
            <person name="Jeon J."/>
            <person name="Kim H."/>
            <person name="Choi G."/>
            <person name="Song H."/>
            <person name="Lee J."/>
            <person name="Lee S.C."/>
            <person name="Kwon J.K."/>
            <person name="Lee H.Y."/>
            <person name="Koo N."/>
            <person name="Hong Y."/>
            <person name="Kim R.W."/>
            <person name="Kang W.H."/>
            <person name="Huh J.H."/>
            <person name="Kang B.C."/>
            <person name="Yang T.J."/>
            <person name="Lee Y.H."/>
            <person name="Bennetzen J.L."/>
            <person name="Choi D."/>
        </authorList>
    </citation>
    <scope>NUCLEOTIDE SEQUENCE [LARGE SCALE GENOMIC DNA]</scope>
    <source>
        <strain evidence="7">cv. CM334</strain>
    </source>
</reference>
<dbReference type="AlphaFoldDB" id="A0A1U8FCU1"/>
<keyword evidence="7" id="KW-1185">Reference proteome</keyword>
<dbReference type="GO" id="GO:0032259">
    <property type="term" value="P:methylation"/>
    <property type="evidence" value="ECO:0000318"/>
    <property type="project" value="GO_Central"/>
</dbReference>